<feature type="region of interest" description="Disordered" evidence="6">
    <location>
        <begin position="142"/>
        <end position="170"/>
    </location>
</feature>
<organism evidence="8 9">
    <name type="scientific">Purpureocillium takamizusanense</name>
    <dbReference type="NCBI Taxonomy" id="2060973"/>
    <lineage>
        <taxon>Eukaryota</taxon>
        <taxon>Fungi</taxon>
        <taxon>Dikarya</taxon>
        <taxon>Ascomycota</taxon>
        <taxon>Pezizomycotina</taxon>
        <taxon>Sordariomycetes</taxon>
        <taxon>Hypocreomycetidae</taxon>
        <taxon>Hypocreales</taxon>
        <taxon>Ophiocordycipitaceae</taxon>
        <taxon>Purpureocillium</taxon>
    </lineage>
</organism>
<keyword evidence="2" id="KW-0507">mRNA processing</keyword>
<accession>A0A9Q8Q8H6</accession>
<feature type="region of interest" description="Disordered" evidence="6">
    <location>
        <begin position="401"/>
        <end position="462"/>
    </location>
</feature>
<dbReference type="GO" id="GO:0005634">
    <property type="term" value="C:nucleus"/>
    <property type="evidence" value="ECO:0007669"/>
    <property type="project" value="UniProtKB-SubCell"/>
</dbReference>
<dbReference type="RefSeq" id="XP_047837909.1">
    <property type="nucleotide sequence ID" value="XM_047981948.1"/>
</dbReference>
<feature type="region of interest" description="Disordered" evidence="6">
    <location>
        <begin position="277"/>
        <end position="303"/>
    </location>
</feature>
<feature type="compositionally biased region" description="Basic and acidic residues" evidence="6">
    <location>
        <begin position="161"/>
        <end position="170"/>
    </location>
</feature>
<evidence type="ECO:0000256" key="1">
    <source>
        <dbReference type="ARBA" id="ARBA00004123"/>
    </source>
</evidence>
<evidence type="ECO:0000256" key="4">
    <source>
        <dbReference type="ARBA" id="ARBA00022884"/>
    </source>
</evidence>
<dbReference type="OrthoDB" id="610462at2759"/>
<feature type="domain" description="RRM" evidence="7">
    <location>
        <begin position="346"/>
        <end position="391"/>
    </location>
</feature>
<evidence type="ECO:0000256" key="6">
    <source>
        <dbReference type="SAM" id="MobiDB-lite"/>
    </source>
</evidence>
<keyword evidence="9" id="KW-1185">Reference proteome</keyword>
<protein>
    <recommendedName>
        <fullName evidence="7">RRM domain-containing protein</fullName>
    </recommendedName>
</protein>
<dbReference type="Pfam" id="PF00076">
    <property type="entry name" value="RRM_1"/>
    <property type="match status" value="1"/>
</dbReference>
<evidence type="ECO:0000259" key="7">
    <source>
        <dbReference type="Pfam" id="PF00076"/>
    </source>
</evidence>
<dbReference type="Gene3D" id="3.30.70.330">
    <property type="match status" value="1"/>
</dbReference>
<keyword evidence="4" id="KW-0694">RNA-binding</keyword>
<dbReference type="GO" id="GO:0003729">
    <property type="term" value="F:mRNA binding"/>
    <property type="evidence" value="ECO:0007669"/>
    <property type="project" value="TreeGrafter"/>
</dbReference>
<feature type="compositionally biased region" description="Low complexity" evidence="6">
    <location>
        <begin position="277"/>
        <end position="295"/>
    </location>
</feature>
<dbReference type="GeneID" id="72063021"/>
<dbReference type="InterPro" id="IPR012677">
    <property type="entry name" value="Nucleotide-bd_a/b_plait_sf"/>
</dbReference>
<dbReference type="GO" id="GO:0006397">
    <property type="term" value="P:mRNA processing"/>
    <property type="evidence" value="ECO:0007669"/>
    <property type="project" value="UniProtKB-KW"/>
</dbReference>
<keyword evidence="5" id="KW-0539">Nucleus</keyword>
<gene>
    <name evidence="8" type="ORF">JDV02_001057</name>
</gene>
<evidence type="ECO:0000256" key="3">
    <source>
        <dbReference type="ARBA" id="ARBA00022737"/>
    </source>
</evidence>
<evidence type="ECO:0000256" key="2">
    <source>
        <dbReference type="ARBA" id="ARBA00022664"/>
    </source>
</evidence>
<feature type="compositionally biased region" description="Polar residues" evidence="6">
    <location>
        <begin position="253"/>
        <end position="267"/>
    </location>
</feature>
<proteinExistence type="predicted"/>
<evidence type="ECO:0000313" key="9">
    <source>
        <dbReference type="Proteomes" id="UP000829364"/>
    </source>
</evidence>
<sequence length="462" mass="50791">MPRNESPANTVMRDVAPGDESGVYYLLISSLPFGTKWQLFKDWIREADCDVDHIELFQKSTNGWIRLLGRDNFERALRQLRTNSFAGREIIVDDRNRTEPIKILELIDDPPPKPKFGWRFQRSRRKGDLLADDAASVVGTRGESWQLTPRPESTVASIDVDASRKDRERSSIRALPVSAYPAGPVMQRGPLGNDTTPMSYLPRQPYRPPAELQGAAYMATGNAPFPVPVWNSPYGSAYAQGYRPYEAPPPVNPSLQATLPSSTSSSLVYPPLLRPSNSKSSLGWTSSSSSSTIPSTAPPPEPTVVASQRQVETFYKVQLLSLRHTASPQDVEQWVRSRLGGWESAIIRIDVPMDHHKGRIRGSAYITLSNAVAAGKAVEALQQQLFMGRLVYARRGGSIDSAKQRKEGGKMNRAGRTTKASHGNPESVAVDDKATPQSSGATQGDKYAPPVIAHGTNYRPSN</sequence>
<dbReference type="GO" id="GO:0005737">
    <property type="term" value="C:cytoplasm"/>
    <property type="evidence" value="ECO:0007669"/>
    <property type="project" value="TreeGrafter"/>
</dbReference>
<dbReference type="InterPro" id="IPR050374">
    <property type="entry name" value="RRT5_SRSF_SR"/>
</dbReference>
<dbReference type="PANTHER" id="PTHR23003">
    <property type="entry name" value="RNA RECOGNITION MOTIF RRM DOMAIN CONTAINING PROTEIN"/>
    <property type="match status" value="1"/>
</dbReference>
<dbReference type="PANTHER" id="PTHR23003:SF62">
    <property type="entry name" value="SERINE_ARGININE (SR)-TYPE SHUTTLING MRNA BINDING PROTEIN NPL3"/>
    <property type="match status" value="1"/>
</dbReference>
<dbReference type="KEGG" id="ptkz:JDV02_001057"/>
<dbReference type="SUPFAM" id="SSF54928">
    <property type="entry name" value="RNA-binding domain, RBD"/>
    <property type="match status" value="2"/>
</dbReference>
<comment type="subcellular location">
    <subcellularLocation>
        <location evidence="1">Nucleus</location>
    </subcellularLocation>
</comment>
<name>A0A9Q8Q8H6_9HYPO</name>
<dbReference type="InterPro" id="IPR035979">
    <property type="entry name" value="RBD_domain_sf"/>
</dbReference>
<evidence type="ECO:0000313" key="8">
    <source>
        <dbReference type="EMBL" id="UNI14428.1"/>
    </source>
</evidence>
<dbReference type="EMBL" id="CP086354">
    <property type="protein sequence ID" value="UNI14428.1"/>
    <property type="molecule type" value="Genomic_DNA"/>
</dbReference>
<dbReference type="InterPro" id="IPR000504">
    <property type="entry name" value="RRM_dom"/>
</dbReference>
<keyword evidence="3" id="KW-0677">Repeat</keyword>
<reference evidence="8" key="1">
    <citation type="submission" date="2021-11" db="EMBL/GenBank/DDBJ databases">
        <title>Purpureocillium_takamizusanense_genome.</title>
        <authorList>
            <person name="Nguyen N.-H."/>
        </authorList>
    </citation>
    <scope>NUCLEOTIDE SEQUENCE</scope>
    <source>
        <strain evidence="8">PT3</strain>
    </source>
</reference>
<feature type="region of interest" description="Disordered" evidence="6">
    <location>
        <begin position="253"/>
        <end position="272"/>
    </location>
</feature>
<dbReference type="Proteomes" id="UP000829364">
    <property type="component" value="Chromosome 1"/>
</dbReference>
<dbReference type="AlphaFoldDB" id="A0A9Q8Q8H6"/>
<evidence type="ECO:0000256" key="5">
    <source>
        <dbReference type="ARBA" id="ARBA00023242"/>
    </source>
</evidence>